<evidence type="ECO:0000313" key="3">
    <source>
        <dbReference type="Proteomes" id="UP000035681"/>
    </source>
</evidence>
<feature type="region of interest" description="Disordered" evidence="1">
    <location>
        <begin position="48"/>
        <end position="98"/>
    </location>
</feature>
<evidence type="ECO:0000313" key="4">
    <source>
        <dbReference type="WBParaSite" id="SSTP_0000685300.1"/>
    </source>
</evidence>
<feature type="signal peptide" evidence="2">
    <location>
        <begin position="1"/>
        <end position="21"/>
    </location>
</feature>
<organism evidence="4">
    <name type="scientific">Strongyloides stercoralis</name>
    <name type="common">Threadworm</name>
    <dbReference type="NCBI Taxonomy" id="6248"/>
    <lineage>
        <taxon>Eukaryota</taxon>
        <taxon>Metazoa</taxon>
        <taxon>Ecdysozoa</taxon>
        <taxon>Nematoda</taxon>
        <taxon>Chromadorea</taxon>
        <taxon>Rhabditida</taxon>
        <taxon>Tylenchina</taxon>
        <taxon>Panagrolaimomorpha</taxon>
        <taxon>Strongyloidoidea</taxon>
        <taxon>Strongyloididae</taxon>
        <taxon>Strongyloides</taxon>
    </lineage>
</organism>
<feature type="compositionally biased region" description="Basic and acidic residues" evidence="1">
    <location>
        <begin position="49"/>
        <end position="61"/>
    </location>
</feature>
<feature type="compositionally biased region" description="Basic residues" evidence="1">
    <location>
        <begin position="62"/>
        <end position="80"/>
    </location>
</feature>
<dbReference type="Proteomes" id="UP000035681">
    <property type="component" value="Unplaced"/>
</dbReference>
<reference evidence="4" key="1">
    <citation type="submission" date="2015-08" db="UniProtKB">
        <authorList>
            <consortium name="WormBaseParasite"/>
        </authorList>
    </citation>
    <scope>IDENTIFICATION</scope>
</reference>
<keyword evidence="2" id="KW-0732">Signal</keyword>
<protein>
    <submittedName>
        <fullName evidence="4 5">Uncharacterized protein</fullName>
    </submittedName>
</protein>
<accession>A0A0K0EBI2</accession>
<keyword evidence="3" id="KW-1185">Reference proteome</keyword>
<feature type="chain" id="PRO_5005327896" evidence="2">
    <location>
        <begin position="22"/>
        <end position="162"/>
    </location>
</feature>
<evidence type="ECO:0000256" key="2">
    <source>
        <dbReference type="SAM" id="SignalP"/>
    </source>
</evidence>
<proteinExistence type="predicted"/>
<feature type="compositionally biased region" description="Low complexity" evidence="1">
    <location>
        <begin position="81"/>
        <end position="98"/>
    </location>
</feature>
<dbReference type="WBParaSite" id="SSTP_0000685300.1">
    <property type="protein sequence ID" value="SSTP_0000685300.1"/>
    <property type="gene ID" value="SSTP_0000685300"/>
</dbReference>
<evidence type="ECO:0000313" key="5">
    <source>
        <dbReference type="WBParaSite" id="TCONS_00010434.p1"/>
    </source>
</evidence>
<sequence length="162" mass="18878">MKFHFVFVSFILLIELYYLNGLKFSNFEKNDNDNNKIIRSKRYSLNVEHSSDSSHNEINKESKKKSKKKSKKNKKKKSKTKTTTTLSTTTTTSTESITSTTTTTLVTETINIPNCRGKEKKEKKNWLKDLFVGFSTYLSSIFHHMRNPQFRVRDSSSTFQNL</sequence>
<evidence type="ECO:0000256" key="1">
    <source>
        <dbReference type="SAM" id="MobiDB-lite"/>
    </source>
</evidence>
<name>A0A0K0EBI2_STRER</name>
<dbReference type="AlphaFoldDB" id="A0A0K0EBI2"/>
<dbReference type="WBParaSite" id="TCONS_00010434.p1">
    <property type="protein sequence ID" value="TCONS_00010434.p1"/>
    <property type="gene ID" value="XLOC_003556"/>
</dbReference>